<keyword evidence="4" id="KW-1185">Reference proteome</keyword>
<dbReference type="EMBL" id="JAQQWI010000020">
    <property type="protein sequence ID" value="KAK7998736.1"/>
    <property type="molecule type" value="Genomic_DNA"/>
</dbReference>
<organism evidence="3 4">
    <name type="scientific">Apiospora marii</name>
    <dbReference type="NCBI Taxonomy" id="335849"/>
    <lineage>
        <taxon>Eukaryota</taxon>
        <taxon>Fungi</taxon>
        <taxon>Dikarya</taxon>
        <taxon>Ascomycota</taxon>
        <taxon>Pezizomycotina</taxon>
        <taxon>Sordariomycetes</taxon>
        <taxon>Xylariomycetidae</taxon>
        <taxon>Amphisphaeriales</taxon>
        <taxon>Apiosporaceae</taxon>
        <taxon>Apiospora</taxon>
    </lineage>
</organism>
<evidence type="ECO:0000256" key="1">
    <source>
        <dbReference type="SAM" id="MobiDB-lite"/>
    </source>
</evidence>
<feature type="region of interest" description="Disordered" evidence="1">
    <location>
        <begin position="245"/>
        <end position="382"/>
    </location>
</feature>
<accession>A0ABR1R462</accession>
<sequence length="814" mass="91090">MEPTPTEVEGPPLLDPDRANQVEEFLRSFRNCHDEGERYSLCLRKRDQLLSAKDLLEIEFAIYAEIFTKSATYITDKNTDVIWRDFTHTANQGSKNRTRLRKELQSAAEHWGNDLVQHLAVGLRGISFAIKFASVARQHRHWEKEALPRLQQLVLRRIQMSTFRRSYPFSIEPIDLDNAKAWKTQDSFVKTKDPDNAALPFRTVCAEELPAGYTFDSFGLIVPGDAAVHEPSDSRHSIQFLCTASSRPNGEATQATQATKAGDTGSLSNTRGSTTDHTNTDCSSIGSGTSPDTREDTAETTLTTDSGGETSGDEADGQDPNRSGPTGVWRTGPVPDRVTPWKSLRDRTGHSQPHAPVTKASLSSTGSKSSFRTPRKKSAASIPTRYEIDTARLETLATKLSALARSSSAALLRSSVVPSKRRRATSPSPDIPQLDVLRGHLAVGKVHGGYDPGARPACDWQLDEAYCAQAIAEIYQDAQKDSSSRGSQTARCLLPILQNCKHPATNDKPTTNDKGAMPELYLLDGHQAKTLLDKITPDIPIITERQQPFQWDDLARPIPEFFDWMEDHDRMVSVQIPSLQANEISCEPRSIRQVYERLLSPEKSDDPWNVLDCSCPVPSTLPDFLTGRNCQLLAQIRRAVLDKNGNSAGRTVATREEWAEWRDIERWALLSEGGHCTAAHMDSHGLATWITIQEGHFGFAWMSRPTTKQRQDWIDDTEHYGQEQKWRYWVLKPGQTVFFPSGTIHSVFRIRQTQTLGLGGHILQWSGLEQWIDVVRKQAEAPNSTNEDMTDACKWFPVIEDLVRNRLKRADALS</sequence>
<feature type="domain" description="JmjC" evidence="2">
    <location>
        <begin position="606"/>
        <end position="779"/>
    </location>
</feature>
<dbReference type="SUPFAM" id="SSF51197">
    <property type="entry name" value="Clavaminate synthase-like"/>
    <property type="match status" value="1"/>
</dbReference>
<evidence type="ECO:0000313" key="3">
    <source>
        <dbReference type="EMBL" id="KAK7998736.1"/>
    </source>
</evidence>
<evidence type="ECO:0000313" key="4">
    <source>
        <dbReference type="Proteomes" id="UP001396898"/>
    </source>
</evidence>
<proteinExistence type="predicted"/>
<feature type="compositionally biased region" description="Polar residues" evidence="1">
    <location>
        <begin position="245"/>
        <end position="291"/>
    </location>
</feature>
<feature type="compositionally biased region" description="Low complexity" evidence="1">
    <location>
        <begin position="361"/>
        <end position="370"/>
    </location>
</feature>
<comment type="caution">
    <text evidence="3">The sequence shown here is derived from an EMBL/GenBank/DDBJ whole genome shotgun (WGS) entry which is preliminary data.</text>
</comment>
<reference evidence="3 4" key="1">
    <citation type="submission" date="2023-01" db="EMBL/GenBank/DDBJ databases">
        <title>Analysis of 21 Apiospora genomes using comparative genomics revels a genus with tremendous synthesis potential of carbohydrate active enzymes and secondary metabolites.</title>
        <authorList>
            <person name="Sorensen T."/>
        </authorList>
    </citation>
    <scope>NUCLEOTIDE SEQUENCE [LARGE SCALE GENOMIC DNA]</scope>
    <source>
        <strain evidence="3 4">CBS 20057</strain>
    </source>
</reference>
<dbReference type="Gene3D" id="2.60.120.650">
    <property type="entry name" value="Cupin"/>
    <property type="match status" value="1"/>
</dbReference>
<gene>
    <name evidence="3" type="ORF">PG991_014931</name>
</gene>
<dbReference type="PROSITE" id="PS51184">
    <property type="entry name" value="JMJC"/>
    <property type="match status" value="1"/>
</dbReference>
<dbReference type="Proteomes" id="UP001396898">
    <property type="component" value="Unassembled WGS sequence"/>
</dbReference>
<dbReference type="InterPro" id="IPR003347">
    <property type="entry name" value="JmjC_dom"/>
</dbReference>
<protein>
    <recommendedName>
        <fullName evidence="2">JmjC domain-containing protein</fullName>
    </recommendedName>
</protein>
<name>A0ABR1R462_9PEZI</name>
<evidence type="ECO:0000259" key="2">
    <source>
        <dbReference type="PROSITE" id="PS51184"/>
    </source>
</evidence>